<organism evidence="4 5">
    <name type="scientific">Macrostomum lignano</name>
    <dbReference type="NCBI Taxonomy" id="282301"/>
    <lineage>
        <taxon>Eukaryota</taxon>
        <taxon>Metazoa</taxon>
        <taxon>Spiralia</taxon>
        <taxon>Lophotrochozoa</taxon>
        <taxon>Platyhelminthes</taxon>
        <taxon>Rhabditophora</taxon>
        <taxon>Macrostomorpha</taxon>
        <taxon>Macrostomida</taxon>
        <taxon>Macrostomidae</taxon>
        <taxon>Macrostomum</taxon>
    </lineage>
</organism>
<dbReference type="PANTHER" id="PTHR44090:SF1">
    <property type="entry name" value="SUPERKILLER COMPLEX PROTEIN 8"/>
    <property type="match status" value="1"/>
</dbReference>
<dbReference type="AlphaFoldDB" id="A0A267DC98"/>
<dbReference type="SMART" id="SM00320">
    <property type="entry name" value="WD40"/>
    <property type="match status" value="3"/>
</dbReference>
<name>A0A267DC98_9PLAT</name>
<sequence length="147" mass="16090">AAMYSVKYRQENAHDESIWSVAWAKPDRTDFLVTGSLDDRVKVWRWSVDHCELLHTLEGHHLGVISVDTSRDGTLAASLDGRTDSNLGPTERKQARFIDAGSVDAWTVSFSPDGKLLATGSNVARVNLFEVSSGNKVTTLTQRASSA</sequence>
<evidence type="ECO:0000313" key="4">
    <source>
        <dbReference type="EMBL" id="PAA46908.1"/>
    </source>
</evidence>
<dbReference type="InterPro" id="IPR015943">
    <property type="entry name" value="WD40/YVTN_repeat-like_dom_sf"/>
</dbReference>
<dbReference type="InterPro" id="IPR001680">
    <property type="entry name" value="WD40_rpt"/>
</dbReference>
<feature type="repeat" description="WD" evidence="3">
    <location>
        <begin position="11"/>
        <end position="44"/>
    </location>
</feature>
<dbReference type="InterPro" id="IPR051510">
    <property type="entry name" value="SKI8"/>
</dbReference>
<dbReference type="SUPFAM" id="SSF50978">
    <property type="entry name" value="WD40 repeat-like"/>
    <property type="match status" value="1"/>
</dbReference>
<dbReference type="Gene3D" id="2.130.10.10">
    <property type="entry name" value="YVTN repeat-like/Quinoprotein amine dehydrogenase"/>
    <property type="match status" value="1"/>
</dbReference>
<reference evidence="4 5" key="1">
    <citation type="submission" date="2017-06" db="EMBL/GenBank/DDBJ databases">
        <title>A platform for efficient transgenesis in Macrostomum lignano, a flatworm model organism for stem cell research.</title>
        <authorList>
            <person name="Berezikov E."/>
        </authorList>
    </citation>
    <scope>NUCLEOTIDE SEQUENCE [LARGE SCALE GENOMIC DNA]</scope>
    <source>
        <strain evidence="4">DV1</strain>
        <tissue evidence="4">Whole organism</tissue>
    </source>
</reference>
<dbReference type="PROSITE" id="PS50294">
    <property type="entry name" value="WD_REPEATS_REGION"/>
    <property type="match status" value="1"/>
</dbReference>
<comment type="caution">
    <text evidence="4">The sequence shown here is derived from an EMBL/GenBank/DDBJ whole genome shotgun (WGS) entry which is preliminary data.</text>
</comment>
<dbReference type="InterPro" id="IPR036322">
    <property type="entry name" value="WD40_repeat_dom_sf"/>
</dbReference>
<accession>A0A267DC98</accession>
<feature type="non-terminal residue" evidence="4">
    <location>
        <position position="1"/>
    </location>
</feature>
<proteinExistence type="predicted"/>
<dbReference type="OrthoDB" id="17410at2759"/>
<keyword evidence="1 3" id="KW-0853">WD repeat</keyword>
<dbReference type="Pfam" id="PF00400">
    <property type="entry name" value="WD40"/>
    <property type="match status" value="3"/>
</dbReference>
<dbReference type="PROSITE" id="PS50082">
    <property type="entry name" value="WD_REPEATS_2"/>
    <property type="match status" value="1"/>
</dbReference>
<evidence type="ECO:0000256" key="3">
    <source>
        <dbReference type="PROSITE-ProRule" id="PRU00221"/>
    </source>
</evidence>
<evidence type="ECO:0000256" key="2">
    <source>
        <dbReference type="ARBA" id="ARBA00022737"/>
    </source>
</evidence>
<dbReference type="EMBL" id="NIVC01004657">
    <property type="protein sequence ID" value="PAA46908.1"/>
    <property type="molecule type" value="Genomic_DNA"/>
</dbReference>
<evidence type="ECO:0000313" key="5">
    <source>
        <dbReference type="Proteomes" id="UP000215902"/>
    </source>
</evidence>
<dbReference type="STRING" id="282301.A0A267DC98"/>
<gene>
    <name evidence="4" type="ORF">BOX15_Mlig019646g1</name>
</gene>
<dbReference type="PANTHER" id="PTHR44090">
    <property type="entry name" value="WD REPEAT-CONTAINING PROTEIN 61"/>
    <property type="match status" value="1"/>
</dbReference>
<keyword evidence="5" id="KW-1185">Reference proteome</keyword>
<protein>
    <submittedName>
        <fullName evidence="4">Uncharacterized protein</fullName>
    </submittedName>
</protein>
<dbReference type="Proteomes" id="UP000215902">
    <property type="component" value="Unassembled WGS sequence"/>
</dbReference>
<keyword evidence="2" id="KW-0677">Repeat</keyword>
<dbReference type="GO" id="GO:0016593">
    <property type="term" value="C:Cdc73/Paf1 complex"/>
    <property type="evidence" value="ECO:0007669"/>
    <property type="project" value="TreeGrafter"/>
</dbReference>
<evidence type="ECO:0000256" key="1">
    <source>
        <dbReference type="ARBA" id="ARBA00022574"/>
    </source>
</evidence>